<keyword evidence="10" id="KW-1185">Reference proteome</keyword>
<keyword evidence="2" id="KW-0805">Transcription regulation</keyword>
<feature type="region of interest" description="Disordered" evidence="7">
    <location>
        <begin position="73"/>
        <end position="197"/>
    </location>
</feature>
<dbReference type="InterPro" id="IPR036910">
    <property type="entry name" value="HMG_box_dom_sf"/>
</dbReference>
<dbReference type="PANTHER" id="PTHR45803:SF5">
    <property type="entry name" value="SOX100B"/>
    <property type="match status" value="1"/>
</dbReference>
<dbReference type="EMBL" id="JAVHNR010000008">
    <property type="protein sequence ID" value="KAK6335293.1"/>
    <property type="molecule type" value="Genomic_DNA"/>
</dbReference>
<reference evidence="9 10" key="1">
    <citation type="submission" date="2019-10" db="EMBL/GenBank/DDBJ databases">
        <authorList>
            <person name="Palmer J.M."/>
        </authorList>
    </citation>
    <scope>NUCLEOTIDE SEQUENCE [LARGE SCALE GENOMIC DNA]</scope>
    <source>
        <strain evidence="9 10">TWF718</strain>
    </source>
</reference>
<evidence type="ECO:0000256" key="6">
    <source>
        <dbReference type="PROSITE-ProRule" id="PRU00267"/>
    </source>
</evidence>
<feature type="compositionally biased region" description="Polar residues" evidence="7">
    <location>
        <begin position="1"/>
        <end position="10"/>
    </location>
</feature>
<feature type="compositionally biased region" description="Basic and acidic residues" evidence="7">
    <location>
        <begin position="185"/>
        <end position="197"/>
    </location>
</feature>
<evidence type="ECO:0000256" key="7">
    <source>
        <dbReference type="SAM" id="MobiDB-lite"/>
    </source>
</evidence>
<keyword evidence="5 6" id="KW-0539">Nucleus</keyword>
<feature type="compositionally biased region" description="Polar residues" evidence="7">
    <location>
        <begin position="129"/>
        <end position="154"/>
    </location>
</feature>
<dbReference type="CDD" id="cd01389">
    <property type="entry name" value="HMG-box_ROX1-like"/>
    <property type="match status" value="1"/>
</dbReference>
<keyword evidence="3 6" id="KW-0238">DNA-binding</keyword>
<accession>A0AAN8RAC1</accession>
<dbReference type="SUPFAM" id="SSF47095">
    <property type="entry name" value="HMG-box"/>
    <property type="match status" value="1"/>
</dbReference>
<evidence type="ECO:0000256" key="3">
    <source>
        <dbReference type="ARBA" id="ARBA00023125"/>
    </source>
</evidence>
<name>A0AAN8RAC1_9PEZI</name>
<feature type="domain" description="HMG box" evidence="8">
    <location>
        <begin position="235"/>
        <end position="303"/>
    </location>
</feature>
<feature type="DNA-binding region" description="HMG box" evidence="6">
    <location>
        <begin position="235"/>
        <end position="303"/>
    </location>
</feature>
<dbReference type="InterPro" id="IPR009071">
    <property type="entry name" value="HMG_box_dom"/>
</dbReference>
<dbReference type="PROSITE" id="PS50118">
    <property type="entry name" value="HMG_BOX_2"/>
    <property type="match status" value="1"/>
</dbReference>
<evidence type="ECO:0000256" key="1">
    <source>
        <dbReference type="ARBA" id="ARBA00004123"/>
    </source>
</evidence>
<evidence type="ECO:0000313" key="9">
    <source>
        <dbReference type="EMBL" id="KAK6335293.1"/>
    </source>
</evidence>
<feature type="region of interest" description="Disordered" evidence="7">
    <location>
        <begin position="1"/>
        <end position="21"/>
    </location>
</feature>
<keyword evidence="4" id="KW-0804">Transcription</keyword>
<proteinExistence type="predicted"/>
<sequence length="618" mass="69497">MAQSPSSNEFEGSIDFLGRPSVSRTSSSIDFYSSMHISNNFYSPAPTNYSTDECMTPEQYFSEGDFEAPYHASFRSSSRHKSHLSHPENGNIYAKPGQDRLGPTSAYAGSEIVSYSPPRVTIDTPPTPASSTEGQTRQENPVLFNQLQSANVDSKMSMHSEKEISKSEATTKPSKKKRKLPTASKAEKPKVPKLDKPLSELTKDFDGLPIRDMERWVHRSIEERRREVEKRDGHVARPMNSFMLYRSAFAERTKQWCLQNNHQVVSSVSGASWPLEPAWIREKYNELARIERINHQAAHPGYKFSPSKNQPPPPRRRKTPSDGDDEGEAYLSGLEEYQDLEPELIKLPQMMAKKKKQRSRPADAKKTHLSLEDMVMVDSPAIIQREEPTEMNVLRLQTGAQKSSYETVNPGRPAPMSMANNDIDGTYYQMSVRPMASASSGNSIIEDVTIRRTAAPTAAVGIRQLELEEACRNEVFSPYQHQTHQQRQQCPPQEPPALPKQETFMAEQDFPIHPHGSPPEVDFEQYRKLLEQQVMQNAAAQQAYLLDRGELIAPYQFVSPGLLYINTSGGYEFGDKGVAGIIGYGDVAGSMWHGMGEGGDIIHSDPTNCFQYDEWLTE</sequence>
<dbReference type="GO" id="GO:0000981">
    <property type="term" value="F:DNA-binding transcription factor activity, RNA polymerase II-specific"/>
    <property type="evidence" value="ECO:0007669"/>
    <property type="project" value="TreeGrafter"/>
</dbReference>
<evidence type="ECO:0000256" key="5">
    <source>
        <dbReference type="ARBA" id="ARBA00023242"/>
    </source>
</evidence>
<dbReference type="Pfam" id="PF00505">
    <property type="entry name" value="HMG_box"/>
    <property type="match status" value="1"/>
</dbReference>
<protein>
    <recommendedName>
        <fullName evidence="8">HMG box domain-containing protein</fullName>
    </recommendedName>
</protein>
<dbReference type="Gene3D" id="1.10.30.10">
    <property type="entry name" value="High mobility group box domain"/>
    <property type="match status" value="1"/>
</dbReference>
<evidence type="ECO:0000256" key="2">
    <source>
        <dbReference type="ARBA" id="ARBA00023015"/>
    </source>
</evidence>
<feature type="region of interest" description="Disordered" evidence="7">
    <location>
        <begin position="295"/>
        <end position="328"/>
    </location>
</feature>
<evidence type="ECO:0000313" key="10">
    <source>
        <dbReference type="Proteomes" id="UP001313282"/>
    </source>
</evidence>
<evidence type="ECO:0000259" key="8">
    <source>
        <dbReference type="PROSITE" id="PS50118"/>
    </source>
</evidence>
<comment type="subcellular location">
    <subcellularLocation>
        <location evidence="1">Nucleus</location>
    </subcellularLocation>
</comment>
<dbReference type="GO" id="GO:0000978">
    <property type="term" value="F:RNA polymerase II cis-regulatory region sequence-specific DNA binding"/>
    <property type="evidence" value="ECO:0007669"/>
    <property type="project" value="TreeGrafter"/>
</dbReference>
<feature type="compositionally biased region" description="Basic and acidic residues" evidence="7">
    <location>
        <begin position="156"/>
        <end position="166"/>
    </location>
</feature>
<gene>
    <name evidence="9" type="ORF">TWF718_010726</name>
</gene>
<comment type="caution">
    <text evidence="9">The sequence shown here is derived from an EMBL/GenBank/DDBJ whole genome shotgun (WGS) entry which is preliminary data.</text>
</comment>
<dbReference type="PANTHER" id="PTHR45803">
    <property type="entry name" value="SOX100B"/>
    <property type="match status" value="1"/>
</dbReference>
<evidence type="ECO:0000256" key="4">
    <source>
        <dbReference type="ARBA" id="ARBA00023163"/>
    </source>
</evidence>
<dbReference type="InterPro" id="IPR050917">
    <property type="entry name" value="SOX_TF"/>
</dbReference>
<dbReference type="GO" id="GO:0005634">
    <property type="term" value="C:nucleus"/>
    <property type="evidence" value="ECO:0007669"/>
    <property type="project" value="UniProtKB-SubCell"/>
</dbReference>
<dbReference type="Proteomes" id="UP001313282">
    <property type="component" value="Unassembled WGS sequence"/>
</dbReference>
<organism evidence="9 10">
    <name type="scientific">Orbilia javanica</name>
    <dbReference type="NCBI Taxonomy" id="47235"/>
    <lineage>
        <taxon>Eukaryota</taxon>
        <taxon>Fungi</taxon>
        <taxon>Dikarya</taxon>
        <taxon>Ascomycota</taxon>
        <taxon>Pezizomycotina</taxon>
        <taxon>Orbiliomycetes</taxon>
        <taxon>Orbiliales</taxon>
        <taxon>Orbiliaceae</taxon>
        <taxon>Orbilia</taxon>
    </lineage>
</organism>
<dbReference type="AlphaFoldDB" id="A0AAN8RAC1"/>